<name>A0A3M0YZ82_9BACT</name>
<feature type="domain" description="Mur ligase C-terminal" evidence="1">
    <location>
        <begin position="307"/>
        <end position="404"/>
    </location>
</feature>
<dbReference type="PANTHER" id="PTHR43445:SF3">
    <property type="entry name" value="UDP-N-ACETYLMURAMATE--L-ALANINE LIGASE"/>
    <property type="match status" value="1"/>
</dbReference>
<dbReference type="PANTHER" id="PTHR43445">
    <property type="entry name" value="UDP-N-ACETYLMURAMATE--L-ALANINE LIGASE-RELATED"/>
    <property type="match status" value="1"/>
</dbReference>
<dbReference type="SUPFAM" id="SSF53623">
    <property type="entry name" value="MurD-like peptide ligases, catalytic domain"/>
    <property type="match status" value="1"/>
</dbReference>
<dbReference type="Proteomes" id="UP000269410">
    <property type="component" value="Unassembled WGS sequence"/>
</dbReference>
<evidence type="ECO:0000313" key="4">
    <source>
        <dbReference type="Proteomes" id="UP000269410"/>
    </source>
</evidence>
<dbReference type="SUPFAM" id="SSF51984">
    <property type="entry name" value="MurCD N-terminal domain"/>
    <property type="match status" value="1"/>
</dbReference>
<dbReference type="Pfam" id="PF08245">
    <property type="entry name" value="Mur_ligase_M"/>
    <property type="match status" value="1"/>
</dbReference>
<dbReference type="GO" id="GO:0016881">
    <property type="term" value="F:acid-amino acid ligase activity"/>
    <property type="evidence" value="ECO:0007669"/>
    <property type="project" value="InterPro"/>
</dbReference>
<dbReference type="InterPro" id="IPR050061">
    <property type="entry name" value="MurCDEF_pg_biosynth"/>
</dbReference>
<evidence type="ECO:0008006" key="5">
    <source>
        <dbReference type="Google" id="ProtNLM"/>
    </source>
</evidence>
<protein>
    <recommendedName>
        <fullName evidence="5">UDP-N-acetylmuramate--L-alanine ligase</fullName>
    </recommendedName>
</protein>
<evidence type="ECO:0000313" key="3">
    <source>
        <dbReference type="EMBL" id="RMD77392.1"/>
    </source>
</evidence>
<evidence type="ECO:0000259" key="1">
    <source>
        <dbReference type="Pfam" id="PF02875"/>
    </source>
</evidence>
<proteinExistence type="predicted"/>
<reference evidence="3 4" key="1">
    <citation type="submission" date="2018-10" db="EMBL/GenBank/DDBJ databases">
        <title>Thermophilic Lithotrophy and Phototrophy in an Intertidal, Iron-rich, Geothermal Spring.</title>
        <authorList>
            <person name="Ward L.M."/>
            <person name="Idei A."/>
            <person name="Nakagawa M."/>
            <person name="Ueno Y."/>
            <person name="Fischer W."/>
            <person name="Mcglynn S.E."/>
        </authorList>
    </citation>
    <scope>NUCLEOTIDE SEQUENCE [LARGE SCALE GENOMIC DNA]</scope>
    <source>
        <strain evidence="3">J137</strain>
    </source>
</reference>
<evidence type="ECO:0000259" key="2">
    <source>
        <dbReference type="Pfam" id="PF08245"/>
    </source>
</evidence>
<dbReference type="InterPro" id="IPR036565">
    <property type="entry name" value="Mur-like_cat_sf"/>
</dbReference>
<dbReference type="Pfam" id="PF02875">
    <property type="entry name" value="Mur_ligase_C"/>
    <property type="match status" value="1"/>
</dbReference>
<organism evidence="3 4">
    <name type="scientific">Candidatus Dojkabacteria bacterium</name>
    <dbReference type="NCBI Taxonomy" id="2099670"/>
    <lineage>
        <taxon>Bacteria</taxon>
        <taxon>Candidatus Dojkabacteria</taxon>
    </lineage>
</organism>
<feature type="domain" description="Mur ligase central" evidence="2">
    <location>
        <begin position="116"/>
        <end position="240"/>
    </location>
</feature>
<dbReference type="Gene3D" id="3.40.50.720">
    <property type="entry name" value="NAD(P)-binding Rossmann-like Domain"/>
    <property type="match status" value="1"/>
</dbReference>
<gene>
    <name evidence="3" type="ORF">D6810_01065</name>
</gene>
<dbReference type="EMBL" id="RFKV01000037">
    <property type="protein sequence ID" value="RMD77392.1"/>
    <property type="molecule type" value="Genomic_DNA"/>
</dbReference>
<dbReference type="SUPFAM" id="SSF53244">
    <property type="entry name" value="MurD-like peptide ligases, peptide-binding domain"/>
    <property type="match status" value="1"/>
</dbReference>
<dbReference type="InterPro" id="IPR013221">
    <property type="entry name" value="Mur_ligase_cen"/>
</dbReference>
<accession>A0A3M0YZ82</accession>
<sequence>MQKDFNIQKISRIHMIGFSSPFSQFVAHKLYESGVKLTASDNLISEEISKEWIEKKVFLGKNSTDNISQEIDLVIYPNGVLPDNPEYSKAIKLNIEMVSLPNVVGYFSKEYKTIAIAGTHGKSTTTALITWIISQCDQTPNFIFGDANDRILGINKNFNLNPKSPYLVMEACEYKEQFLGRAPKPFISVVTHIDLDHTDYFTSQQMYNEAFIKFLRNTQKAIVMPKENENEKYVFEKIKTIRKDLQMIESGQNLHLLLKNDKPNLPNLIGERNFKNFEKAFEVGLLLGFDQTEILEACKNFPGLRFRFEYIGMLPNFAKVYRDYAHNPEKLKSLLSTAKTACPGKKILLFWQPHNYERTFSFQNQFIESLQLADFVMIPNIYSTRETEQQQKLITASEFVNKINLHYKSKKADYTCDSDNYSRSFKSIIDKTDENWVVVIASAGDLVKLDLNKINL</sequence>
<dbReference type="AlphaFoldDB" id="A0A3M0YZ82"/>
<dbReference type="Gene3D" id="3.90.190.20">
    <property type="entry name" value="Mur ligase, C-terminal domain"/>
    <property type="match status" value="1"/>
</dbReference>
<dbReference type="InterPro" id="IPR004101">
    <property type="entry name" value="Mur_ligase_C"/>
</dbReference>
<dbReference type="Gene3D" id="3.40.1190.10">
    <property type="entry name" value="Mur-like, catalytic domain"/>
    <property type="match status" value="1"/>
</dbReference>
<comment type="caution">
    <text evidence="3">The sequence shown here is derived from an EMBL/GenBank/DDBJ whole genome shotgun (WGS) entry which is preliminary data.</text>
</comment>
<dbReference type="InterPro" id="IPR036615">
    <property type="entry name" value="Mur_ligase_C_dom_sf"/>
</dbReference>
<dbReference type="GO" id="GO:0005524">
    <property type="term" value="F:ATP binding"/>
    <property type="evidence" value="ECO:0007669"/>
    <property type="project" value="InterPro"/>
</dbReference>